<dbReference type="Pfam" id="PF02082">
    <property type="entry name" value="Rrf2"/>
    <property type="match status" value="1"/>
</dbReference>
<gene>
    <name evidence="1" type="ORF">HF685_13740</name>
</gene>
<dbReference type="InterPro" id="IPR030489">
    <property type="entry name" value="TR_Rrf2-type_CS"/>
</dbReference>
<dbReference type="InterPro" id="IPR000944">
    <property type="entry name" value="Tscrpt_reg_Rrf2"/>
</dbReference>
<dbReference type="PANTHER" id="PTHR33221">
    <property type="entry name" value="WINGED HELIX-TURN-HELIX TRANSCRIPTIONAL REGULATOR, RRF2 FAMILY"/>
    <property type="match status" value="1"/>
</dbReference>
<proteinExistence type="predicted"/>
<dbReference type="Gene3D" id="1.10.10.10">
    <property type="entry name" value="Winged helix-like DNA-binding domain superfamily/Winged helix DNA-binding domain"/>
    <property type="match status" value="1"/>
</dbReference>
<evidence type="ECO:0000313" key="2">
    <source>
        <dbReference type="Proteomes" id="UP000501600"/>
    </source>
</evidence>
<reference evidence="1 2" key="1">
    <citation type="submission" date="2020-04" db="EMBL/GenBank/DDBJ databases">
        <title>Genome sequence for Sphingorhabdus sp. strain M1.</title>
        <authorList>
            <person name="Park S.-J."/>
        </authorList>
    </citation>
    <scope>NUCLEOTIDE SEQUENCE [LARGE SCALE GENOMIC DNA]</scope>
    <source>
        <strain evidence="1 2">JK6</strain>
    </source>
</reference>
<dbReference type="Proteomes" id="UP000501600">
    <property type="component" value="Chromosome"/>
</dbReference>
<dbReference type="SUPFAM" id="SSF46785">
    <property type="entry name" value="Winged helix' DNA-binding domain"/>
    <property type="match status" value="1"/>
</dbReference>
<dbReference type="PROSITE" id="PS01332">
    <property type="entry name" value="HTH_RRF2_1"/>
    <property type="match status" value="1"/>
</dbReference>
<dbReference type="PROSITE" id="PS51197">
    <property type="entry name" value="HTH_RRF2_2"/>
    <property type="match status" value="1"/>
</dbReference>
<dbReference type="KEGG" id="phao:HF685_13740"/>
<dbReference type="NCBIfam" id="TIGR00738">
    <property type="entry name" value="rrf2_super"/>
    <property type="match status" value="1"/>
</dbReference>
<dbReference type="GO" id="GO:0003700">
    <property type="term" value="F:DNA-binding transcription factor activity"/>
    <property type="evidence" value="ECO:0007669"/>
    <property type="project" value="TreeGrafter"/>
</dbReference>
<dbReference type="EMBL" id="CP051217">
    <property type="protein sequence ID" value="QJB70213.1"/>
    <property type="molecule type" value="Genomic_DNA"/>
</dbReference>
<organism evidence="1 2">
    <name type="scientific">Parasphingorhabdus halotolerans</name>
    <dbReference type="NCBI Taxonomy" id="2725558"/>
    <lineage>
        <taxon>Bacteria</taxon>
        <taxon>Pseudomonadati</taxon>
        <taxon>Pseudomonadota</taxon>
        <taxon>Alphaproteobacteria</taxon>
        <taxon>Sphingomonadales</taxon>
        <taxon>Sphingomonadaceae</taxon>
        <taxon>Parasphingorhabdus</taxon>
    </lineage>
</organism>
<dbReference type="InterPro" id="IPR036388">
    <property type="entry name" value="WH-like_DNA-bd_sf"/>
</dbReference>
<sequence length="169" mass="17965">MQISKGVEWAAHAAAMMIGLPEGRGLKAEALACYHEVPTAYMAKQLQALSKAGIVQSSRGAHGGYRLAKLATEITLWDITAAIEGRGPAFRCTEIRQNGPCGLKRKNCKSPCHIAASFAVAEAAFRDSLKAVTLADLGMQVVRDSTQEHLLNVMGWLGEEAVPLSGTSS</sequence>
<dbReference type="AlphaFoldDB" id="A0A6H2DQF6"/>
<dbReference type="PANTHER" id="PTHR33221:SF13">
    <property type="entry name" value="TRANSCRIPTIONAL REGULATOR-RELATED"/>
    <property type="match status" value="1"/>
</dbReference>
<evidence type="ECO:0000313" key="1">
    <source>
        <dbReference type="EMBL" id="QJB70213.1"/>
    </source>
</evidence>
<keyword evidence="2" id="KW-1185">Reference proteome</keyword>
<accession>A0A6H2DQF6</accession>
<name>A0A6H2DQF6_9SPHN</name>
<dbReference type="GO" id="GO:0005829">
    <property type="term" value="C:cytosol"/>
    <property type="evidence" value="ECO:0007669"/>
    <property type="project" value="TreeGrafter"/>
</dbReference>
<dbReference type="RefSeq" id="WP_168820479.1">
    <property type="nucleotide sequence ID" value="NZ_CP051217.1"/>
</dbReference>
<dbReference type="InterPro" id="IPR036390">
    <property type="entry name" value="WH_DNA-bd_sf"/>
</dbReference>
<protein>
    <submittedName>
        <fullName evidence="1">Rrf2 family transcriptional regulator</fullName>
    </submittedName>
</protein>